<dbReference type="GO" id="GO:0005634">
    <property type="term" value="C:nucleus"/>
    <property type="evidence" value="ECO:0007669"/>
    <property type="project" value="UniProtKB-SubCell"/>
</dbReference>
<dbReference type="CDD" id="cd00122">
    <property type="entry name" value="MBD"/>
    <property type="match status" value="1"/>
</dbReference>
<proteinExistence type="predicted"/>
<keyword evidence="9" id="KW-1185">Reference proteome</keyword>
<evidence type="ECO:0000256" key="4">
    <source>
        <dbReference type="ARBA" id="ARBA00023163"/>
    </source>
</evidence>
<feature type="domain" description="MBD" evidence="7">
    <location>
        <begin position="80"/>
        <end position="154"/>
    </location>
</feature>
<evidence type="ECO:0000256" key="2">
    <source>
        <dbReference type="ARBA" id="ARBA00023015"/>
    </source>
</evidence>
<feature type="compositionally biased region" description="Polar residues" evidence="6">
    <location>
        <begin position="553"/>
        <end position="562"/>
    </location>
</feature>
<dbReference type="SUPFAM" id="SSF54171">
    <property type="entry name" value="DNA-binding domain"/>
    <property type="match status" value="2"/>
</dbReference>
<reference evidence="8" key="1">
    <citation type="submission" date="2019-12" db="EMBL/GenBank/DDBJ databases">
        <authorList>
            <person name="Scholes J."/>
        </authorList>
    </citation>
    <scope>NUCLEOTIDE SEQUENCE</scope>
</reference>
<dbReference type="Proteomes" id="UP001153555">
    <property type="component" value="Unassembled WGS sequence"/>
</dbReference>
<evidence type="ECO:0000256" key="5">
    <source>
        <dbReference type="ARBA" id="ARBA00023242"/>
    </source>
</evidence>
<evidence type="ECO:0000313" key="9">
    <source>
        <dbReference type="Proteomes" id="UP001153555"/>
    </source>
</evidence>
<gene>
    <name evidence="8" type="ORF">SHERM_05348</name>
</gene>
<evidence type="ECO:0000256" key="6">
    <source>
        <dbReference type="SAM" id="MobiDB-lite"/>
    </source>
</evidence>
<feature type="region of interest" description="Disordered" evidence="6">
    <location>
        <begin position="529"/>
        <end position="583"/>
    </location>
</feature>
<feature type="compositionally biased region" description="Polar residues" evidence="6">
    <location>
        <begin position="270"/>
        <end position="284"/>
    </location>
</feature>
<dbReference type="OrthoDB" id="10072024at2759"/>
<feature type="compositionally biased region" description="Polar residues" evidence="6">
    <location>
        <begin position="428"/>
        <end position="441"/>
    </location>
</feature>
<dbReference type="PROSITE" id="PS50982">
    <property type="entry name" value="MBD"/>
    <property type="match status" value="2"/>
</dbReference>
<comment type="subcellular location">
    <subcellularLocation>
        <location evidence="1">Nucleus</location>
    </subcellularLocation>
</comment>
<evidence type="ECO:0000256" key="3">
    <source>
        <dbReference type="ARBA" id="ARBA00023125"/>
    </source>
</evidence>
<dbReference type="Pfam" id="PF01429">
    <property type="entry name" value="MBD"/>
    <property type="match status" value="1"/>
</dbReference>
<dbReference type="GO" id="GO:0003677">
    <property type="term" value="F:DNA binding"/>
    <property type="evidence" value="ECO:0007669"/>
    <property type="project" value="UniProtKB-KW"/>
</dbReference>
<keyword evidence="2" id="KW-0805">Transcription regulation</keyword>
<dbReference type="InterPro" id="IPR001739">
    <property type="entry name" value="Methyl_CpG_DNA-bd"/>
</dbReference>
<feature type="region of interest" description="Disordered" evidence="6">
    <location>
        <begin position="55"/>
        <end position="87"/>
    </location>
</feature>
<dbReference type="PANTHER" id="PTHR34067:SF20">
    <property type="entry name" value="OS08G0206700 PROTEIN"/>
    <property type="match status" value="1"/>
</dbReference>
<feature type="compositionally biased region" description="Low complexity" evidence="6">
    <location>
        <begin position="402"/>
        <end position="411"/>
    </location>
</feature>
<feature type="compositionally biased region" description="Basic residues" evidence="6">
    <location>
        <begin position="345"/>
        <end position="355"/>
    </location>
</feature>
<protein>
    <submittedName>
        <fullName evidence="8">Methyl-CpG-binding domain-containing protein 13</fullName>
    </submittedName>
</protein>
<feature type="domain" description="MBD" evidence="7">
    <location>
        <begin position="178"/>
        <end position="250"/>
    </location>
</feature>
<accession>A0A9N7NY87</accession>
<organism evidence="8 9">
    <name type="scientific">Striga hermonthica</name>
    <name type="common">Purple witchweed</name>
    <name type="synonym">Buchnera hermonthica</name>
    <dbReference type="NCBI Taxonomy" id="68872"/>
    <lineage>
        <taxon>Eukaryota</taxon>
        <taxon>Viridiplantae</taxon>
        <taxon>Streptophyta</taxon>
        <taxon>Embryophyta</taxon>
        <taxon>Tracheophyta</taxon>
        <taxon>Spermatophyta</taxon>
        <taxon>Magnoliopsida</taxon>
        <taxon>eudicotyledons</taxon>
        <taxon>Gunneridae</taxon>
        <taxon>Pentapetalae</taxon>
        <taxon>asterids</taxon>
        <taxon>lamiids</taxon>
        <taxon>Lamiales</taxon>
        <taxon>Orobanchaceae</taxon>
        <taxon>Buchnereae</taxon>
        <taxon>Striga</taxon>
    </lineage>
</organism>
<dbReference type="EMBL" id="CACSLK010031421">
    <property type="protein sequence ID" value="CAA0838772.1"/>
    <property type="molecule type" value="Genomic_DNA"/>
</dbReference>
<dbReference type="AlphaFoldDB" id="A0A9N7NY87"/>
<dbReference type="InterPro" id="IPR016177">
    <property type="entry name" value="DNA-bd_dom_sf"/>
</dbReference>
<evidence type="ECO:0000259" key="7">
    <source>
        <dbReference type="PROSITE" id="PS50982"/>
    </source>
</evidence>
<feature type="region of interest" description="Disordered" evidence="6">
    <location>
        <begin position="250"/>
        <end position="458"/>
    </location>
</feature>
<keyword evidence="5" id="KW-0539">Nucleus</keyword>
<name>A0A9N7NY87_STRHE</name>
<keyword evidence="4" id="KW-0804">Transcription</keyword>
<dbReference type="PANTHER" id="PTHR34067">
    <property type="entry name" value="OS04G0193200 PROTEIN"/>
    <property type="match status" value="1"/>
</dbReference>
<evidence type="ECO:0000256" key="1">
    <source>
        <dbReference type="ARBA" id="ARBA00004123"/>
    </source>
</evidence>
<dbReference type="InterPro" id="IPR038945">
    <property type="entry name" value="MBD13-like"/>
</dbReference>
<feature type="compositionally biased region" description="Basic and acidic residues" evidence="6">
    <location>
        <begin position="417"/>
        <end position="427"/>
    </location>
</feature>
<comment type="caution">
    <text evidence="8">The sequence shown here is derived from an EMBL/GenBank/DDBJ whole genome shotgun (WGS) entry which is preliminary data.</text>
</comment>
<dbReference type="Gene3D" id="3.30.890.10">
    <property type="entry name" value="Methyl-cpg-binding Protein 2, Chain A"/>
    <property type="match status" value="2"/>
</dbReference>
<sequence length="583" mass="64071">MVVGKSPEWLPSGFTEKVKYRNGKKIKYYCNDAMGTKYYSKKDVLSCATAGNDLIGTPQSQSSNDNDKGIFSSGKAEAGLDTTDDSPKWLPDGWTVEKRTRERGSTKGLVYKVYTDVSTGNRFYSRAAVTRYLNSLPKTLQTKCDSVDVTSTSKSQPCMSMTNTEDIPEEKKESITMVATERIAADDLPPGWIKEIVTSKSGSKIRKDPYYIDPVNGYAFRSKPDALRYVSTNDIRNCAIKPRKRESSELNLVKNEVQSSIPAPEKLSEQTRQPLDSGESNPYGESSDIKPPANSEAKLSKQTIINDDYSGEANWLEPENKAPENEPEQQPPISETKQTTEKKTPRNSKNPKKRKDPIFPSRGSKRLSSTVLPETPPDSVVTQRSLKAAARRPSATEEAIISPKSPAKVVVVPPPLENERSGKKTPEETQQPNFGTENPPNDASIGPEGQTGNNNTLESQLCYDFGDSWSDPLEFALKTLRGEISIDDTLAAFPGCFNENLNVPCNNNNYNNSNQLDGILGPQLSHQLDLPDISRNDENAPGCGSSGKESGPDSLQGNSSDLGNIDLPPGFSWNKDGHRKFNP</sequence>
<keyword evidence="3" id="KW-0238">DNA-binding</keyword>
<evidence type="ECO:0000313" key="8">
    <source>
        <dbReference type="EMBL" id="CAA0838772.1"/>
    </source>
</evidence>